<keyword evidence="2" id="KW-1185">Reference proteome</keyword>
<name>A0A9D4UU46_ADICA</name>
<sequence length="79" mass="9029">MMIATIVKVSPVVDGGKDDLIGSWRRSRVCLLFNLVKGRHAVEWDVEGEFLGVDLELEEEDDDEDGLAIGFLWWVLRLR</sequence>
<organism evidence="1 2">
    <name type="scientific">Adiantum capillus-veneris</name>
    <name type="common">Maidenhair fern</name>
    <dbReference type="NCBI Taxonomy" id="13818"/>
    <lineage>
        <taxon>Eukaryota</taxon>
        <taxon>Viridiplantae</taxon>
        <taxon>Streptophyta</taxon>
        <taxon>Embryophyta</taxon>
        <taxon>Tracheophyta</taxon>
        <taxon>Polypodiopsida</taxon>
        <taxon>Polypodiidae</taxon>
        <taxon>Polypodiales</taxon>
        <taxon>Pteridineae</taxon>
        <taxon>Pteridaceae</taxon>
        <taxon>Vittarioideae</taxon>
        <taxon>Adiantum</taxon>
    </lineage>
</organism>
<reference evidence="1" key="1">
    <citation type="submission" date="2021-01" db="EMBL/GenBank/DDBJ databases">
        <title>Adiantum capillus-veneris genome.</title>
        <authorList>
            <person name="Fang Y."/>
            <person name="Liao Q."/>
        </authorList>
    </citation>
    <scope>NUCLEOTIDE SEQUENCE</scope>
    <source>
        <strain evidence="1">H3</strain>
        <tissue evidence="1">Leaf</tissue>
    </source>
</reference>
<dbReference type="EMBL" id="JABFUD020000010">
    <property type="protein sequence ID" value="KAI5074134.1"/>
    <property type="molecule type" value="Genomic_DNA"/>
</dbReference>
<accession>A0A9D4UU46</accession>
<dbReference type="Proteomes" id="UP000886520">
    <property type="component" value="Chromosome 10"/>
</dbReference>
<gene>
    <name evidence="1" type="ORF">GOP47_0010095</name>
</gene>
<evidence type="ECO:0000313" key="1">
    <source>
        <dbReference type="EMBL" id="KAI5074134.1"/>
    </source>
</evidence>
<protein>
    <submittedName>
        <fullName evidence="1">Uncharacterized protein</fullName>
    </submittedName>
</protein>
<evidence type="ECO:0000313" key="2">
    <source>
        <dbReference type="Proteomes" id="UP000886520"/>
    </source>
</evidence>
<dbReference type="AlphaFoldDB" id="A0A9D4UU46"/>
<comment type="caution">
    <text evidence="1">The sequence shown here is derived from an EMBL/GenBank/DDBJ whole genome shotgun (WGS) entry which is preliminary data.</text>
</comment>
<proteinExistence type="predicted"/>